<dbReference type="eggNOG" id="KOG1588">
    <property type="taxonomic scope" value="Eukaryota"/>
</dbReference>
<proteinExistence type="predicted"/>
<dbReference type="SMART" id="SM00322">
    <property type="entry name" value="KH"/>
    <property type="match status" value="1"/>
</dbReference>
<dbReference type="InterPro" id="IPR036612">
    <property type="entry name" value="KH_dom_type_1_sf"/>
</dbReference>
<dbReference type="HOGENOM" id="CLU_065679_0_1_1"/>
<dbReference type="GO" id="GO:0003729">
    <property type="term" value="F:mRNA binding"/>
    <property type="evidence" value="ECO:0007669"/>
    <property type="project" value="TreeGrafter"/>
</dbReference>
<evidence type="ECO:0000313" key="5">
    <source>
        <dbReference type="Proteomes" id="UP000008694"/>
    </source>
</evidence>
<evidence type="ECO:0000256" key="2">
    <source>
        <dbReference type="SAM" id="MobiDB-lite"/>
    </source>
</evidence>
<reference evidence="5" key="1">
    <citation type="journal article" date="2011" name="Nat. Genet.">
        <title>The Arabidopsis lyrata genome sequence and the basis of rapid genome size change.</title>
        <authorList>
            <person name="Hu T.T."/>
            <person name="Pattyn P."/>
            <person name="Bakker E.G."/>
            <person name="Cao J."/>
            <person name="Cheng J.-F."/>
            <person name="Clark R.M."/>
            <person name="Fahlgren N."/>
            <person name="Fawcett J.A."/>
            <person name="Grimwood J."/>
            <person name="Gundlach H."/>
            <person name="Haberer G."/>
            <person name="Hollister J.D."/>
            <person name="Ossowski S."/>
            <person name="Ottilar R.P."/>
            <person name="Salamov A.A."/>
            <person name="Schneeberger K."/>
            <person name="Spannagl M."/>
            <person name="Wang X."/>
            <person name="Yang L."/>
            <person name="Nasrallah M.E."/>
            <person name="Bergelson J."/>
            <person name="Carrington J.C."/>
            <person name="Gaut B.S."/>
            <person name="Schmutz J."/>
            <person name="Mayer K.F.X."/>
            <person name="Van de Peer Y."/>
            <person name="Grigoriev I.V."/>
            <person name="Nordborg M."/>
            <person name="Weigel D."/>
            <person name="Guo Y.-L."/>
        </authorList>
    </citation>
    <scope>NUCLEOTIDE SEQUENCE [LARGE SCALE GENOMIC DNA]</scope>
    <source>
        <strain evidence="5">cv. MN47</strain>
    </source>
</reference>
<gene>
    <name evidence="4" type="ORF">ARALYDRAFT_495700</name>
</gene>
<dbReference type="EMBL" id="GL348720">
    <property type="protein sequence ID" value="EFH40695.1"/>
    <property type="molecule type" value="Genomic_DNA"/>
</dbReference>
<organism evidence="5">
    <name type="scientific">Arabidopsis lyrata subsp. lyrata</name>
    <name type="common">Lyre-leaved rock-cress</name>
    <dbReference type="NCBI Taxonomy" id="81972"/>
    <lineage>
        <taxon>Eukaryota</taxon>
        <taxon>Viridiplantae</taxon>
        <taxon>Streptophyta</taxon>
        <taxon>Embryophyta</taxon>
        <taxon>Tracheophyta</taxon>
        <taxon>Spermatophyta</taxon>
        <taxon>Magnoliopsida</taxon>
        <taxon>eudicotyledons</taxon>
        <taxon>Gunneridae</taxon>
        <taxon>Pentapetalae</taxon>
        <taxon>rosids</taxon>
        <taxon>malvids</taxon>
        <taxon>Brassicales</taxon>
        <taxon>Brassicaceae</taxon>
        <taxon>Camelineae</taxon>
        <taxon>Arabidopsis</taxon>
    </lineage>
</organism>
<dbReference type="SUPFAM" id="SSF54791">
    <property type="entry name" value="Eukaryotic type KH-domain (KH-domain type I)"/>
    <property type="match status" value="1"/>
</dbReference>
<feature type="region of interest" description="Disordered" evidence="2">
    <location>
        <begin position="130"/>
        <end position="151"/>
    </location>
</feature>
<feature type="compositionally biased region" description="Polar residues" evidence="2">
    <location>
        <begin position="130"/>
        <end position="139"/>
    </location>
</feature>
<evidence type="ECO:0000256" key="1">
    <source>
        <dbReference type="ARBA" id="ARBA00022884"/>
    </source>
</evidence>
<dbReference type="InterPro" id="IPR055256">
    <property type="entry name" value="KH_1_KHDC4/BBP-like"/>
</dbReference>
<accession>D7ML83</accession>
<evidence type="ECO:0000259" key="3">
    <source>
        <dbReference type="SMART" id="SM00322"/>
    </source>
</evidence>
<keyword evidence="1" id="KW-0694">RNA-binding</keyword>
<protein>
    <submittedName>
        <fullName evidence="4">KH domain-containing protein</fullName>
    </submittedName>
</protein>
<name>D7ML83_ARALL</name>
<dbReference type="GO" id="GO:0009737">
    <property type="term" value="P:response to abscisic acid"/>
    <property type="evidence" value="ECO:0007669"/>
    <property type="project" value="EnsemblPlants"/>
</dbReference>
<dbReference type="GO" id="GO:0009751">
    <property type="term" value="P:response to salicylic acid"/>
    <property type="evidence" value="ECO:0007669"/>
    <property type="project" value="EnsemblPlants"/>
</dbReference>
<feature type="region of interest" description="Disordered" evidence="2">
    <location>
        <begin position="26"/>
        <end position="47"/>
    </location>
</feature>
<feature type="domain" description="K Homology" evidence="3">
    <location>
        <begin position="157"/>
        <end position="250"/>
    </location>
</feature>
<dbReference type="PANTHER" id="PTHR11208">
    <property type="entry name" value="RNA-BINDING PROTEIN RELATED"/>
    <property type="match status" value="1"/>
</dbReference>
<dbReference type="AlphaFoldDB" id="D7ML83"/>
<dbReference type="Gene3D" id="3.30.1370.10">
    <property type="entry name" value="K Homology domain, type 1"/>
    <property type="match status" value="1"/>
</dbReference>
<dbReference type="Proteomes" id="UP000008694">
    <property type="component" value="Unassembled WGS sequence"/>
</dbReference>
<evidence type="ECO:0000313" key="4">
    <source>
        <dbReference type="EMBL" id="EFH40695.1"/>
    </source>
</evidence>
<keyword evidence="5" id="KW-1185">Reference proteome</keyword>
<dbReference type="Gramene" id="fgenesh2_kg.8__1516__AT5G56140.1">
    <property type="protein sequence ID" value="fgenesh2_kg.8__1516__AT5G56140.1"/>
    <property type="gene ID" value="fgenesh2_kg.8__1516__AT5G56140.1"/>
</dbReference>
<dbReference type="PANTHER" id="PTHR11208:SF137">
    <property type="entry name" value="K HOMOLOGY DOMAIN-CONTAINING PROTEIN"/>
    <property type="match status" value="1"/>
</dbReference>
<dbReference type="GO" id="GO:0005737">
    <property type="term" value="C:cytoplasm"/>
    <property type="evidence" value="ECO:0007669"/>
    <property type="project" value="EnsemblPlants"/>
</dbReference>
<dbReference type="GO" id="GO:0005634">
    <property type="term" value="C:nucleus"/>
    <property type="evidence" value="ECO:0007669"/>
    <property type="project" value="EnsemblPlants"/>
</dbReference>
<feature type="region of interest" description="Disordered" evidence="2">
    <location>
        <begin position="282"/>
        <end position="308"/>
    </location>
</feature>
<dbReference type="STRING" id="81972.D7ML83"/>
<sequence>MSSLGGGGGGGGSGVGGGGGGRFMTYSSSLSVPPSAPQSPNYSGGLRSQSSVFVEQEKYLSELLAERHKLTPFLPVLPHAYRLLNQVDKHTTAKRDLIFLSQSGLDHPSPLASGGIFQNARADLNGWASQFPSERSVPSSPGPNWLNSPGSSSGLIAKRTIRVDIPVDNYPNFNFVGRLLGPRGNSLKRVEASTDCRVLIRGRGSIKDPIKEEMMRGKPGYEHLNEPLHILVEAELPIEIVDARLMQAREILDDLLTPMEETHDLYKKQQLRELALLNGTLREEGSPMSGSVSPYNSLGMKRAKTREG</sequence>
<dbReference type="InterPro" id="IPR045071">
    <property type="entry name" value="BBP-like"/>
</dbReference>
<dbReference type="GO" id="GO:0005886">
    <property type="term" value="C:plasma membrane"/>
    <property type="evidence" value="ECO:0007669"/>
    <property type="project" value="EnsemblPlants"/>
</dbReference>
<dbReference type="Pfam" id="PF22675">
    <property type="entry name" value="KH-I_KHDC4-BBP"/>
    <property type="match status" value="1"/>
</dbReference>
<dbReference type="InterPro" id="IPR004087">
    <property type="entry name" value="KH_dom"/>
</dbReference>
<dbReference type="GO" id="GO:0048024">
    <property type="term" value="P:regulation of mRNA splicing, via spliceosome"/>
    <property type="evidence" value="ECO:0007669"/>
    <property type="project" value="TreeGrafter"/>
</dbReference>